<keyword evidence="2" id="KW-1185">Reference proteome</keyword>
<dbReference type="RefSeq" id="WP_110715388.1">
    <property type="nucleotide sequence ID" value="NZ_PGFS01000001.1"/>
</dbReference>
<gene>
    <name evidence="1" type="ORF">CUR86_02910</name>
</gene>
<dbReference type="SUPFAM" id="SSF48452">
    <property type="entry name" value="TPR-like"/>
    <property type="match status" value="1"/>
</dbReference>
<reference evidence="1" key="2">
    <citation type="submission" date="2017-11" db="EMBL/GenBank/DDBJ databases">
        <authorList>
            <person name="Das S.K."/>
        </authorList>
    </citation>
    <scope>NUCLEOTIDE SEQUENCE</scope>
    <source>
        <strain evidence="1">S4-41</strain>
    </source>
</reference>
<sequence>MTIATPHQVLDFWFETLTPKEWFRKDADLDRTIAERFGDTLAAAAHCECWQWRETPAGRLAEIIVQDQFSRNVHRDTPGAFAQDPLALALAQELIARGEDAELPVAQRIFAYMPFMHSESLAIHARAVALFDVPGMETQLDYEHRHREIIERFGRYPHRNAILGRESTPEEVAFLRQPGSAF</sequence>
<name>A0ABT6I1K9_9GAMM</name>
<accession>A0ABT6I1K9</accession>
<dbReference type="Proteomes" id="UP001162135">
    <property type="component" value="Unassembled WGS sequence"/>
</dbReference>
<dbReference type="EMBL" id="PGFS01000001">
    <property type="protein sequence ID" value="MDH4571516.1"/>
    <property type="molecule type" value="Genomic_DNA"/>
</dbReference>
<evidence type="ECO:0000313" key="1">
    <source>
        <dbReference type="EMBL" id="MDH4571516.1"/>
    </source>
</evidence>
<dbReference type="Gene3D" id="1.20.58.320">
    <property type="entry name" value="TPR-like"/>
    <property type="match status" value="1"/>
</dbReference>
<proteinExistence type="predicted"/>
<dbReference type="InterPro" id="IPR011990">
    <property type="entry name" value="TPR-like_helical_dom_sf"/>
</dbReference>
<evidence type="ECO:0000313" key="2">
    <source>
        <dbReference type="Proteomes" id="UP001162135"/>
    </source>
</evidence>
<dbReference type="Pfam" id="PF06041">
    <property type="entry name" value="DUF924"/>
    <property type="match status" value="1"/>
</dbReference>
<comment type="caution">
    <text evidence="1">The sequence shown here is derived from an EMBL/GenBank/DDBJ whole genome shotgun (WGS) entry which is preliminary data.</text>
</comment>
<dbReference type="Gene3D" id="1.25.40.10">
    <property type="entry name" value="Tetratricopeptide repeat domain"/>
    <property type="match status" value="1"/>
</dbReference>
<organism evidence="1 2">
    <name type="scientific">Salinicola acroporae</name>
    <dbReference type="NCBI Taxonomy" id="1541440"/>
    <lineage>
        <taxon>Bacteria</taxon>
        <taxon>Pseudomonadati</taxon>
        <taxon>Pseudomonadota</taxon>
        <taxon>Gammaproteobacteria</taxon>
        <taxon>Oceanospirillales</taxon>
        <taxon>Halomonadaceae</taxon>
        <taxon>Salinicola</taxon>
    </lineage>
</organism>
<dbReference type="InterPro" id="IPR010323">
    <property type="entry name" value="DUF924"/>
</dbReference>
<protein>
    <submittedName>
        <fullName evidence="1">DUF924 domain-containing protein</fullName>
    </submittedName>
</protein>
<reference evidence="1" key="1">
    <citation type="journal article" date="2015" name="Antonie Van Leeuwenhoek">
        <title>Comparative 16S rRNA signatures and multilocus sequence analysis for the genus Salinicola and description of Salinicola acroporae sp. nov., isolated from coral Acropora digitifera.</title>
        <authorList>
            <person name="Lepcha R.T."/>
            <person name="Poddar A."/>
            <person name="Schumann P."/>
            <person name="Das S.K."/>
        </authorList>
    </citation>
    <scope>NUCLEOTIDE SEQUENCE</scope>
    <source>
        <strain evidence="1">S4-41</strain>
    </source>
</reference>